<comment type="subcellular location">
    <subcellularLocation>
        <location evidence="7">Cell outer membrane</location>
    </subcellularLocation>
    <subcellularLocation>
        <location evidence="1">Membrane</location>
    </subcellularLocation>
</comment>
<dbReference type="Proteomes" id="UP001225316">
    <property type="component" value="Unassembled WGS sequence"/>
</dbReference>
<evidence type="ECO:0000259" key="10">
    <source>
        <dbReference type="SMART" id="SM00965"/>
    </source>
</evidence>
<feature type="compositionally biased region" description="Low complexity" evidence="8">
    <location>
        <begin position="315"/>
        <end position="343"/>
    </location>
</feature>
<dbReference type="PANTHER" id="PTHR30332">
    <property type="entry name" value="PROBABLE GENERAL SECRETION PATHWAY PROTEIN D"/>
    <property type="match status" value="1"/>
</dbReference>
<sequence length="638" mass="69807">MKKHTFYTLWLLAPIALCAQAEEEAMVEIDLSDVIVVEDTSDQDSRSEAAPVAVPAPVTVPVPVPEPVAEEAEVVEIPEDPIAGASIDVETPIIPEVTESLPTDTEIVLEIPGQEASAPGEASMSSEETISVDFPDEDVRTILRNVADLFELNLVIPDSLIGRTSIKLRNITWRQAFEVVLEPLGYTYVEDRNIIRIKSLAELTMEPVDTHVFVANYARAEELRSSIEPLIDNAAGGRIQVDIRSNALVITERPSRMGKIQEIIERLDRATDQVMIESKFIEVTNTDSKNLGVNWASLSGYSASAGPFQREWSRSRASSSGTTGSGGVTSSTSTDTSSGSIDGFATPSTVDTNESVGSTFSSLSDLASTASTSRVDTALFSADEFEIILSALKTQDDIKLVSNPTVVTLNNTQAKIAIGERYPIPQYTFNSETGQRQLDDIEYEDIGINLDVTPQVNSAGFINLKIIPEVSSTDRFASIENTDIPIIESRRTETTIMIKDGYTLAIGGLVEDSITKRDTKVPVLGDLPGIGRLFSSESDETAQRNLIIFITARTLNPDGSTYRDIIDPRVIDRMGIVPSELPGYQVSAEERALIQQLEDYRIERDLNESIEQRQAAIKSIEYKKMQEEESDSSSNNGR</sequence>
<evidence type="ECO:0000256" key="4">
    <source>
        <dbReference type="ARBA" id="ARBA00023136"/>
    </source>
</evidence>
<feature type="domain" description="Secretin/TonB short N-terminal" evidence="10">
    <location>
        <begin position="152"/>
        <end position="200"/>
    </location>
</feature>
<evidence type="ECO:0000313" key="12">
    <source>
        <dbReference type="Proteomes" id="UP001225316"/>
    </source>
</evidence>
<dbReference type="Pfam" id="PF00263">
    <property type="entry name" value="Secretin"/>
    <property type="match status" value="1"/>
</dbReference>
<feature type="chain" id="PRO_5046431864" evidence="9">
    <location>
        <begin position="22"/>
        <end position="638"/>
    </location>
</feature>
<dbReference type="InterPro" id="IPR005644">
    <property type="entry name" value="NolW-like"/>
</dbReference>
<evidence type="ECO:0000256" key="9">
    <source>
        <dbReference type="SAM" id="SignalP"/>
    </source>
</evidence>
<feature type="compositionally biased region" description="Polar residues" evidence="8">
    <location>
        <begin position="346"/>
        <end position="356"/>
    </location>
</feature>
<dbReference type="RefSeq" id="WP_308951355.1">
    <property type="nucleotide sequence ID" value="NZ_JARXHW010000038.1"/>
</dbReference>
<keyword evidence="4" id="KW-0472">Membrane</keyword>
<feature type="signal peptide" evidence="9">
    <location>
        <begin position="1"/>
        <end position="21"/>
    </location>
</feature>
<dbReference type="InterPro" id="IPR004846">
    <property type="entry name" value="T2SS/T3SS_dom"/>
</dbReference>
<evidence type="ECO:0000256" key="8">
    <source>
        <dbReference type="SAM" id="MobiDB-lite"/>
    </source>
</evidence>
<evidence type="ECO:0000256" key="5">
    <source>
        <dbReference type="ARBA" id="ARBA00023237"/>
    </source>
</evidence>
<dbReference type="Gene3D" id="3.55.50.30">
    <property type="match status" value="1"/>
</dbReference>
<accession>A0ABU1AX34</accession>
<dbReference type="InterPro" id="IPR050810">
    <property type="entry name" value="Bact_Secretion_Sys_Channel"/>
</dbReference>
<dbReference type="EMBL" id="JARXHW010000038">
    <property type="protein sequence ID" value="MDQ8208705.1"/>
    <property type="molecule type" value="Genomic_DNA"/>
</dbReference>
<keyword evidence="2 7" id="KW-0813">Transport</keyword>
<keyword evidence="12" id="KW-1185">Reference proteome</keyword>
<name>A0ABU1AX34_9BACT</name>
<dbReference type="InterPro" id="IPR011662">
    <property type="entry name" value="Secretin/TonB_short_N"/>
</dbReference>
<dbReference type="PRINTS" id="PR01032">
    <property type="entry name" value="PHAGEIV"/>
</dbReference>
<dbReference type="InterPro" id="IPR001775">
    <property type="entry name" value="GspD/PilQ"/>
</dbReference>
<feature type="region of interest" description="Disordered" evidence="8">
    <location>
        <begin position="312"/>
        <end position="356"/>
    </location>
</feature>
<dbReference type="PRINTS" id="PR00811">
    <property type="entry name" value="BCTERIALGSPD"/>
</dbReference>
<comment type="similarity">
    <text evidence="6">Belongs to the bacterial secretin family.</text>
</comment>
<comment type="caution">
    <text evidence="11">The sequence shown here is derived from an EMBL/GenBank/DDBJ whole genome shotgun (WGS) entry which is preliminary data.</text>
</comment>
<reference evidence="11 12" key="1">
    <citation type="submission" date="2023-04" db="EMBL/GenBank/DDBJ databases">
        <title>A novel bacteria isolated from coastal sediment.</title>
        <authorList>
            <person name="Liu X.-J."/>
            <person name="Du Z.-J."/>
        </authorList>
    </citation>
    <scope>NUCLEOTIDE SEQUENCE [LARGE SCALE GENOMIC DNA]</scope>
    <source>
        <strain evidence="11 12">SDUM461003</strain>
    </source>
</reference>
<dbReference type="SMART" id="SM00965">
    <property type="entry name" value="STN"/>
    <property type="match status" value="1"/>
</dbReference>
<evidence type="ECO:0000256" key="3">
    <source>
        <dbReference type="ARBA" id="ARBA00022729"/>
    </source>
</evidence>
<organism evidence="11 12">
    <name type="scientific">Thalassobacterium maritimum</name>
    <dbReference type="NCBI Taxonomy" id="3041265"/>
    <lineage>
        <taxon>Bacteria</taxon>
        <taxon>Pseudomonadati</taxon>
        <taxon>Verrucomicrobiota</taxon>
        <taxon>Opitutia</taxon>
        <taxon>Puniceicoccales</taxon>
        <taxon>Coraliomargaritaceae</taxon>
        <taxon>Thalassobacterium</taxon>
    </lineage>
</organism>
<dbReference type="InterPro" id="IPR038591">
    <property type="entry name" value="NolW-like_sf"/>
</dbReference>
<evidence type="ECO:0000256" key="2">
    <source>
        <dbReference type="ARBA" id="ARBA00022448"/>
    </source>
</evidence>
<gene>
    <name evidence="11" type="ORF">QEH52_14355</name>
</gene>
<dbReference type="PANTHER" id="PTHR30332:SF24">
    <property type="entry name" value="SECRETIN GSPD-RELATED"/>
    <property type="match status" value="1"/>
</dbReference>
<keyword evidence="5" id="KW-0998">Cell outer membrane</keyword>
<evidence type="ECO:0000256" key="1">
    <source>
        <dbReference type="ARBA" id="ARBA00004370"/>
    </source>
</evidence>
<protein>
    <submittedName>
        <fullName evidence="11">Secretin N-terminal domain-containing protein</fullName>
    </submittedName>
</protein>
<proteinExistence type="inferred from homology"/>
<evidence type="ECO:0000256" key="6">
    <source>
        <dbReference type="RuleBase" id="RU004003"/>
    </source>
</evidence>
<dbReference type="Pfam" id="PF03958">
    <property type="entry name" value="Secretin_N"/>
    <property type="match status" value="1"/>
</dbReference>
<evidence type="ECO:0000313" key="11">
    <source>
        <dbReference type="EMBL" id="MDQ8208705.1"/>
    </source>
</evidence>
<dbReference type="Gene3D" id="3.30.1370.120">
    <property type="match status" value="1"/>
</dbReference>
<keyword evidence="3 9" id="KW-0732">Signal</keyword>
<evidence type="ECO:0000256" key="7">
    <source>
        <dbReference type="RuleBase" id="RU004004"/>
    </source>
</evidence>